<keyword evidence="4" id="KW-0505">Motor protein</keyword>
<dbReference type="InterPro" id="IPR010926">
    <property type="entry name" value="Myosin_TH1"/>
</dbReference>
<evidence type="ECO:0000256" key="5">
    <source>
        <dbReference type="ARBA" id="ARBA00023203"/>
    </source>
</evidence>
<dbReference type="GO" id="GO:0051015">
    <property type="term" value="F:actin filament binding"/>
    <property type="evidence" value="ECO:0007669"/>
    <property type="project" value="TreeGrafter"/>
</dbReference>
<comment type="caution">
    <text evidence="9">The sequence shown here is derived from an EMBL/GenBank/DDBJ whole genome shotgun (WGS) entry which is preliminary data.</text>
</comment>
<dbReference type="SMART" id="SM00242">
    <property type="entry name" value="MYSc"/>
    <property type="match status" value="1"/>
</dbReference>
<evidence type="ECO:0000256" key="3">
    <source>
        <dbReference type="ARBA" id="ARBA00023123"/>
    </source>
</evidence>
<evidence type="ECO:0000256" key="4">
    <source>
        <dbReference type="ARBA" id="ARBA00023175"/>
    </source>
</evidence>
<feature type="domain" description="Myosin motor" evidence="7">
    <location>
        <begin position="1"/>
        <end position="615"/>
    </location>
</feature>
<dbReference type="InterPro" id="IPR036961">
    <property type="entry name" value="Kinesin_motor_dom_sf"/>
</dbReference>
<evidence type="ECO:0000259" key="8">
    <source>
        <dbReference type="PROSITE" id="PS51757"/>
    </source>
</evidence>
<dbReference type="SUPFAM" id="SSF52540">
    <property type="entry name" value="P-loop containing nucleoside triphosphate hydrolases"/>
    <property type="match status" value="1"/>
</dbReference>
<comment type="similarity">
    <text evidence="6">Belongs to the TRAFAC class myosin-kinesin ATPase superfamily. Myosin family.</text>
</comment>
<dbReference type="Gene3D" id="1.20.58.530">
    <property type="match status" value="1"/>
</dbReference>
<dbReference type="Pfam" id="PF06017">
    <property type="entry name" value="Myosin_TH1"/>
    <property type="match status" value="4"/>
</dbReference>
<organism evidence="9 10">
    <name type="scientific">Acrasis kona</name>
    <dbReference type="NCBI Taxonomy" id="1008807"/>
    <lineage>
        <taxon>Eukaryota</taxon>
        <taxon>Discoba</taxon>
        <taxon>Heterolobosea</taxon>
        <taxon>Tetramitia</taxon>
        <taxon>Eutetramitia</taxon>
        <taxon>Acrasidae</taxon>
        <taxon>Acrasis</taxon>
    </lineage>
</organism>
<dbReference type="PRINTS" id="PR00193">
    <property type="entry name" value="MYOSINHEAVY"/>
</dbReference>
<keyword evidence="3 6" id="KW-0518">Myosin</keyword>
<reference evidence="9 10" key="1">
    <citation type="submission" date="2024-03" db="EMBL/GenBank/DDBJ databases">
        <title>The Acrasis kona genome and developmental transcriptomes reveal deep origins of eukaryotic multicellular pathways.</title>
        <authorList>
            <person name="Sheikh S."/>
            <person name="Fu C.-J."/>
            <person name="Brown M.W."/>
            <person name="Baldauf S.L."/>
        </authorList>
    </citation>
    <scope>NUCLEOTIDE SEQUENCE [LARGE SCALE GENOMIC DNA]</scope>
    <source>
        <strain evidence="9 10">ATCC MYA-3509</strain>
    </source>
</reference>
<dbReference type="GO" id="GO:0006897">
    <property type="term" value="P:endocytosis"/>
    <property type="evidence" value="ECO:0007669"/>
    <property type="project" value="TreeGrafter"/>
</dbReference>
<accession>A0AAW2ZMQ0</accession>
<evidence type="ECO:0000259" key="7">
    <source>
        <dbReference type="PROSITE" id="PS51456"/>
    </source>
</evidence>
<keyword evidence="10" id="KW-1185">Reference proteome</keyword>
<protein>
    <submittedName>
        <fullName evidence="9">Unconventional myosin-Ia</fullName>
    </submittedName>
</protein>
<feature type="domain" description="TH1" evidence="8">
    <location>
        <begin position="618"/>
        <end position="810"/>
    </location>
</feature>
<gene>
    <name evidence="9" type="ORF">AKO1_002260</name>
</gene>
<dbReference type="GO" id="GO:0007015">
    <property type="term" value="P:actin filament organization"/>
    <property type="evidence" value="ECO:0007669"/>
    <property type="project" value="TreeGrafter"/>
</dbReference>
<dbReference type="Gene3D" id="1.20.5.4820">
    <property type="match status" value="1"/>
</dbReference>
<dbReference type="PANTHER" id="PTHR13140:SF679">
    <property type="entry name" value="UNCONVENTIONAL MYOSIN IC"/>
    <property type="match status" value="1"/>
</dbReference>
<feature type="region of interest" description="Actin-binding" evidence="6">
    <location>
        <begin position="490"/>
        <end position="512"/>
    </location>
</feature>
<dbReference type="InterPro" id="IPR027417">
    <property type="entry name" value="P-loop_NTPase"/>
</dbReference>
<feature type="domain" description="TH1" evidence="8">
    <location>
        <begin position="1031"/>
        <end position="1210"/>
    </location>
</feature>
<dbReference type="GO" id="GO:0016459">
    <property type="term" value="C:myosin complex"/>
    <property type="evidence" value="ECO:0007669"/>
    <property type="project" value="UniProtKB-KW"/>
</dbReference>
<evidence type="ECO:0000313" key="9">
    <source>
        <dbReference type="EMBL" id="KAL0491132.1"/>
    </source>
</evidence>
<dbReference type="Proteomes" id="UP001431209">
    <property type="component" value="Unassembled WGS sequence"/>
</dbReference>
<dbReference type="PANTHER" id="PTHR13140">
    <property type="entry name" value="MYOSIN"/>
    <property type="match status" value="1"/>
</dbReference>
<dbReference type="PROSITE" id="PS51456">
    <property type="entry name" value="MYOSIN_MOTOR"/>
    <property type="match status" value="1"/>
</dbReference>
<dbReference type="FunFam" id="1.10.10.820:FF:000001">
    <property type="entry name" value="Myosin heavy chain"/>
    <property type="match status" value="1"/>
</dbReference>
<keyword evidence="2" id="KW-0067">ATP-binding</keyword>
<dbReference type="GO" id="GO:0005737">
    <property type="term" value="C:cytoplasm"/>
    <property type="evidence" value="ECO:0007669"/>
    <property type="project" value="TreeGrafter"/>
</dbReference>
<keyword evidence="1" id="KW-0547">Nucleotide-binding</keyword>
<dbReference type="InterPro" id="IPR001609">
    <property type="entry name" value="Myosin_head_motor_dom-like"/>
</dbReference>
<proteinExistence type="inferred from homology"/>
<feature type="domain" description="TH1" evidence="8">
    <location>
        <begin position="1243"/>
        <end position="1420"/>
    </location>
</feature>
<comment type="caution">
    <text evidence="6">Lacks conserved residue(s) required for the propagation of feature annotation.</text>
</comment>
<dbReference type="GO" id="GO:0005524">
    <property type="term" value="F:ATP binding"/>
    <property type="evidence" value="ECO:0007669"/>
    <property type="project" value="UniProtKB-KW"/>
</dbReference>
<feature type="domain" description="TH1" evidence="8">
    <location>
        <begin position="818"/>
        <end position="1000"/>
    </location>
</feature>
<name>A0AAW2ZMQ0_9EUKA</name>
<evidence type="ECO:0000256" key="2">
    <source>
        <dbReference type="ARBA" id="ARBA00022840"/>
    </source>
</evidence>
<sequence length="1542" mass="178228">MEYIAAVSIGGLVTDNIKQILLESNPVLEAFGNAKTLRNDNSSRFGKFIDMFFNFKGQMEGGHITTLLLEKSRVVNQKRGERNFHIFYQLCAGADEVLKKQLGLESAKHYAYLNPNNNKEDTVIKNVNDKNEFKYTQQSMMEAGISITEQMQIFRTLAGILHLGNVKFIPSKKDSGETISSGTSNLGNKNDDAAEIENMDVLKKAVQCFQLESEVPLRDALLYRTIKAGKEVTKIAQPCSKAAYNRDALNKSIYERLFNWLIRRINSAVKKPDDARFSIGLLDIYGFEIYDKKNQGDKDGRNGIEQLNINFVNEKIQQQIQHWLQREQDEYIQEKVPWRVTALANVDACLQVIEGKPMGAYALLNEESILPRGTDQNYLDKMNNHFGDGKWMESLKRSDANDNTKAINPYAKAKFATLNFDLKHFAAKVTYDVEGWVEANRDTVFVDLILSMRQSTGELMVQLFPKDEKIDDSGSSKLQKTTSMQFVSEVANLLAKIKNKKHHYVKCIKPNHDKKPDDLIKDVVMDQVRYLGIHENVLVRKSGYYFKMDYEQFLNRYKLCSPQTWPRYKGQGGARGGVEAILQDMKLSNKTYALGKTKIFLKSPVQLFALDEKVESRRAEMATILQRNFRRYKTKQTAMAQQHLAASLERTFGEVLEPDTFRQQINMISAQTASRQKRLLVVGRKALFVVDPKSYAIIRRLPYEDLTKISCSTLNDSLFSVHDDSSYDCMFESDNKHETIKVIRDAYSEVQEFDADQKKKELPVDIVDEFKWHPRRGIVQQVQFLKNYTCRRTQISKTIDGGLAVMSKPSDDVFDGKKLRRKQSFHKRFYGDYIHMQNSQLMKQITLEHGDKHVMFSGVVGKFNKKFKRQERILMITEKAAYNIDPHGYMINRRIPLKKIRAISVSPLTDGYFVVHIPDEYDYVFESNKKTEILKVLNENYTHMTRSTLKYQVKENIKFRVNKSKTKNDALLDDDANASDLKVIQFYERKDIKATVLNPTKYGAQVLVKVEDFMKNDMSVDVIQDIYQGQKLRRRESLLRWEMGDYLHLNDSKYMKNITTKFGDQKLLYSGIINKINKRYAVQDRKILITDQALYNLEKDGNRINRRIPLKNISGISCSTMKDGFFVVRVQDEYDYFFATPNKTEIIKCIMDQHKKLRGVALELQVDDKLVYSPQRKAGLRTIEFQDDLTVMQSTIVRTQTGVAIKVNNARDDIDLEGRPAAAEKREFVGVRGEAGDTYQARKARRKQSLYREYMGDYLSYNANPSMKKLMKQNGDRQILFSDEMMKVNKKYKSQKRIIVMTDKNLYNIDPQEFKVKRRIPLEDIDGISLSTLPDNSFCLHMPDSYDYLLESDKKTEMIDLLTQALVKKSNKKLPINVSDTFEFSPSHNETQSITFVLDDNMAETNIEPTNNGLTVHVQHEEPAVVLEAAYVYVKDQPRPIEIKNLVLIKLRKKWKYKLEIRFYVNAHLSGCSFHEKIDTVTNRQEFVSSVHDLAPREERYSITLPERRVLFSLLSKTRVKAKLVDPLGKVLLAVRFVYDVK</sequence>
<dbReference type="EMBL" id="JAOPGA020001761">
    <property type="protein sequence ID" value="KAL0491132.1"/>
    <property type="molecule type" value="Genomic_DNA"/>
</dbReference>
<evidence type="ECO:0000256" key="6">
    <source>
        <dbReference type="PROSITE-ProRule" id="PRU00782"/>
    </source>
</evidence>
<dbReference type="Pfam" id="PF00063">
    <property type="entry name" value="Myosin_head"/>
    <property type="match status" value="1"/>
</dbReference>
<dbReference type="GO" id="GO:0030048">
    <property type="term" value="P:actin filament-based movement"/>
    <property type="evidence" value="ECO:0007669"/>
    <property type="project" value="TreeGrafter"/>
</dbReference>
<dbReference type="GO" id="GO:0000146">
    <property type="term" value="F:microfilament motor activity"/>
    <property type="evidence" value="ECO:0007669"/>
    <property type="project" value="TreeGrafter"/>
</dbReference>
<dbReference type="Gene3D" id="3.40.850.10">
    <property type="entry name" value="Kinesin motor domain"/>
    <property type="match status" value="1"/>
</dbReference>
<keyword evidence="5 6" id="KW-0009">Actin-binding</keyword>
<evidence type="ECO:0000313" key="10">
    <source>
        <dbReference type="Proteomes" id="UP001431209"/>
    </source>
</evidence>
<dbReference type="GO" id="GO:0005886">
    <property type="term" value="C:plasma membrane"/>
    <property type="evidence" value="ECO:0007669"/>
    <property type="project" value="TreeGrafter"/>
</dbReference>
<evidence type="ECO:0000256" key="1">
    <source>
        <dbReference type="ARBA" id="ARBA00022741"/>
    </source>
</evidence>
<dbReference type="PROSITE" id="PS51757">
    <property type="entry name" value="TH1"/>
    <property type="match status" value="4"/>
</dbReference>
<dbReference type="Gene3D" id="1.20.120.720">
    <property type="entry name" value="Myosin VI head, motor domain, U50 subdomain"/>
    <property type="match status" value="1"/>
</dbReference>
<dbReference type="Gene3D" id="1.10.10.820">
    <property type="match status" value="1"/>
</dbReference>